<accession>A0A6J4H678</accession>
<evidence type="ECO:0000256" key="5">
    <source>
        <dbReference type="ARBA" id="ARBA00022741"/>
    </source>
</evidence>
<evidence type="ECO:0000256" key="1">
    <source>
        <dbReference type="ARBA" id="ARBA00000085"/>
    </source>
</evidence>
<protein>
    <recommendedName>
        <fullName evidence="2">histidine kinase</fullName>
        <ecNumber evidence="2">2.7.13.3</ecNumber>
    </recommendedName>
</protein>
<dbReference type="Gene3D" id="1.20.5.1930">
    <property type="match status" value="1"/>
</dbReference>
<keyword evidence="7" id="KW-0067">ATP-binding</keyword>
<dbReference type="InterPro" id="IPR050482">
    <property type="entry name" value="Sensor_HK_TwoCompSys"/>
</dbReference>
<evidence type="ECO:0000256" key="2">
    <source>
        <dbReference type="ARBA" id="ARBA00012438"/>
    </source>
</evidence>
<keyword evidence="4" id="KW-0808">Transferase</keyword>
<gene>
    <name evidence="13" type="ORF">AVDCRST_MAG10-302</name>
</gene>
<dbReference type="GO" id="GO:0016020">
    <property type="term" value="C:membrane"/>
    <property type="evidence" value="ECO:0007669"/>
    <property type="project" value="InterPro"/>
</dbReference>
<feature type="region of interest" description="Disordered" evidence="9">
    <location>
        <begin position="315"/>
        <end position="341"/>
    </location>
</feature>
<keyword evidence="8" id="KW-0902">Two-component regulatory system</keyword>
<dbReference type="GO" id="GO:0046983">
    <property type="term" value="F:protein dimerization activity"/>
    <property type="evidence" value="ECO:0007669"/>
    <property type="project" value="InterPro"/>
</dbReference>
<feature type="domain" description="Signal transduction histidine kinase subgroup 3 dimerisation and phosphoacceptor" evidence="12">
    <location>
        <begin position="168"/>
        <end position="234"/>
    </location>
</feature>
<keyword evidence="10" id="KW-1133">Transmembrane helix</keyword>
<keyword evidence="10" id="KW-0812">Transmembrane</keyword>
<dbReference type="AlphaFoldDB" id="A0A6J4H678"/>
<evidence type="ECO:0000256" key="3">
    <source>
        <dbReference type="ARBA" id="ARBA00022553"/>
    </source>
</evidence>
<dbReference type="Pfam" id="PF02518">
    <property type="entry name" value="HATPase_c"/>
    <property type="match status" value="1"/>
</dbReference>
<name>A0A6J4H678_9ACTN</name>
<evidence type="ECO:0000256" key="6">
    <source>
        <dbReference type="ARBA" id="ARBA00022777"/>
    </source>
</evidence>
<dbReference type="InterPro" id="IPR011712">
    <property type="entry name" value="Sig_transdc_His_kin_sub3_dim/P"/>
</dbReference>
<feature type="transmembrane region" description="Helical" evidence="10">
    <location>
        <begin position="97"/>
        <end position="116"/>
    </location>
</feature>
<keyword evidence="3" id="KW-0597">Phosphoprotein</keyword>
<organism evidence="13">
    <name type="scientific">uncultured Acidimicrobiales bacterium</name>
    <dbReference type="NCBI Taxonomy" id="310071"/>
    <lineage>
        <taxon>Bacteria</taxon>
        <taxon>Bacillati</taxon>
        <taxon>Actinomycetota</taxon>
        <taxon>Acidimicrobiia</taxon>
        <taxon>Acidimicrobiales</taxon>
        <taxon>environmental samples</taxon>
    </lineage>
</organism>
<evidence type="ECO:0000256" key="8">
    <source>
        <dbReference type="ARBA" id="ARBA00023012"/>
    </source>
</evidence>
<dbReference type="Pfam" id="PF07730">
    <property type="entry name" value="HisKA_3"/>
    <property type="match status" value="1"/>
</dbReference>
<evidence type="ECO:0000259" key="12">
    <source>
        <dbReference type="Pfam" id="PF07730"/>
    </source>
</evidence>
<dbReference type="PANTHER" id="PTHR24421:SF10">
    <property type="entry name" value="NITRATE_NITRITE SENSOR PROTEIN NARQ"/>
    <property type="match status" value="1"/>
</dbReference>
<dbReference type="GO" id="GO:0000155">
    <property type="term" value="F:phosphorelay sensor kinase activity"/>
    <property type="evidence" value="ECO:0007669"/>
    <property type="project" value="InterPro"/>
</dbReference>
<evidence type="ECO:0000313" key="13">
    <source>
        <dbReference type="EMBL" id="CAA9214386.1"/>
    </source>
</evidence>
<dbReference type="EC" id="2.7.13.3" evidence="2"/>
<dbReference type="EMBL" id="CADCTB010000019">
    <property type="protein sequence ID" value="CAA9214386.1"/>
    <property type="molecule type" value="Genomic_DNA"/>
</dbReference>
<feature type="transmembrane region" description="Helical" evidence="10">
    <location>
        <begin position="30"/>
        <end position="47"/>
    </location>
</feature>
<feature type="domain" description="Histidine kinase/HSP90-like ATPase" evidence="11">
    <location>
        <begin position="281"/>
        <end position="369"/>
    </location>
</feature>
<dbReference type="Gene3D" id="3.30.565.10">
    <property type="entry name" value="Histidine kinase-like ATPase, C-terminal domain"/>
    <property type="match status" value="1"/>
</dbReference>
<dbReference type="CDD" id="cd16917">
    <property type="entry name" value="HATPase_UhpB-NarQ-NarX-like"/>
    <property type="match status" value="1"/>
</dbReference>
<dbReference type="SUPFAM" id="SSF55874">
    <property type="entry name" value="ATPase domain of HSP90 chaperone/DNA topoisomerase II/histidine kinase"/>
    <property type="match status" value="1"/>
</dbReference>
<evidence type="ECO:0000256" key="7">
    <source>
        <dbReference type="ARBA" id="ARBA00022840"/>
    </source>
</evidence>
<keyword evidence="5" id="KW-0547">Nucleotide-binding</keyword>
<feature type="transmembrane region" description="Helical" evidence="10">
    <location>
        <begin position="76"/>
        <end position="92"/>
    </location>
</feature>
<keyword evidence="6 13" id="KW-0418">Kinase</keyword>
<dbReference type="PANTHER" id="PTHR24421">
    <property type="entry name" value="NITRATE/NITRITE SENSOR PROTEIN NARX-RELATED"/>
    <property type="match status" value="1"/>
</dbReference>
<dbReference type="InterPro" id="IPR003594">
    <property type="entry name" value="HATPase_dom"/>
</dbReference>
<evidence type="ECO:0000256" key="9">
    <source>
        <dbReference type="SAM" id="MobiDB-lite"/>
    </source>
</evidence>
<proteinExistence type="predicted"/>
<evidence type="ECO:0000256" key="4">
    <source>
        <dbReference type="ARBA" id="ARBA00022679"/>
    </source>
</evidence>
<feature type="transmembrane region" description="Helical" evidence="10">
    <location>
        <begin position="122"/>
        <end position="139"/>
    </location>
</feature>
<keyword evidence="10" id="KW-0472">Membrane</keyword>
<reference evidence="13" key="1">
    <citation type="submission" date="2020-02" db="EMBL/GenBank/DDBJ databases">
        <authorList>
            <person name="Meier V. D."/>
        </authorList>
    </citation>
    <scope>NUCLEOTIDE SEQUENCE</scope>
    <source>
        <strain evidence="13">AVDCRST_MAG10</strain>
    </source>
</reference>
<evidence type="ECO:0000259" key="11">
    <source>
        <dbReference type="Pfam" id="PF02518"/>
    </source>
</evidence>
<dbReference type="GO" id="GO:0005524">
    <property type="term" value="F:ATP binding"/>
    <property type="evidence" value="ECO:0007669"/>
    <property type="project" value="UniProtKB-KW"/>
</dbReference>
<sequence length="372" mass="38772">MGDAALAAAVGLVQVGGTYLAGRHQADRESFDVLAGLLLATGPAALVVRRRHPVAVYLTAFSATLAYVALGYPQGPIFLSLIAAFLTVAVAGHRIVAWTGLVVGYLSFLTVGAVFGDEPGPGWVPALGLAAWLMVLAAVGEGIRVRRARAEDAARTREEEARRRASEERLRIARELHDVLAHNISLINVQAGVALHLMEEQPQQARTALTAIKAASKDALGELRSVLDVLRQVDEGPPRSPTAGLDDLDRLVSGAAAAGIDVRVVTEGTPRALPPSVDLAAFRIVQEALTNVTRHAGQARATIFLTYGDTDLTVQVDDDGRGPAPSTNGSTGGNGIPGMKERASALGGLLSAGPRPGGGFRVRASLPVDARP</sequence>
<comment type="catalytic activity">
    <reaction evidence="1">
        <text>ATP + protein L-histidine = ADP + protein N-phospho-L-histidine.</text>
        <dbReference type="EC" id="2.7.13.3"/>
    </reaction>
</comment>
<dbReference type="InterPro" id="IPR036890">
    <property type="entry name" value="HATPase_C_sf"/>
</dbReference>
<evidence type="ECO:0000256" key="10">
    <source>
        <dbReference type="SAM" id="Phobius"/>
    </source>
</evidence>